<accession>A0ABQ5ZBA8</accession>
<dbReference type="Proteomes" id="UP001156703">
    <property type="component" value="Unassembled WGS sequence"/>
</dbReference>
<gene>
    <name evidence="1" type="ORF">GCM10007925_17820</name>
</gene>
<comment type="caution">
    <text evidence="1">The sequence shown here is derived from an EMBL/GenBank/DDBJ whole genome shotgun (WGS) entry which is preliminary data.</text>
</comment>
<name>A0ABQ5ZBA8_9SPHN</name>
<evidence type="ECO:0000313" key="1">
    <source>
        <dbReference type="EMBL" id="GLR48069.1"/>
    </source>
</evidence>
<dbReference type="EMBL" id="BSOO01000018">
    <property type="protein sequence ID" value="GLR48069.1"/>
    <property type="molecule type" value="Genomic_DNA"/>
</dbReference>
<evidence type="ECO:0000313" key="2">
    <source>
        <dbReference type="Proteomes" id="UP001156703"/>
    </source>
</evidence>
<proteinExistence type="predicted"/>
<keyword evidence="2" id="KW-1185">Reference proteome</keyword>
<organism evidence="1 2">
    <name type="scientific">Sphingomonas astaxanthinifaciens DSM 22298</name>
    <dbReference type="NCBI Taxonomy" id="1123267"/>
    <lineage>
        <taxon>Bacteria</taxon>
        <taxon>Pseudomonadati</taxon>
        <taxon>Pseudomonadota</taxon>
        <taxon>Alphaproteobacteria</taxon>
        <taxon>Sphingomonadales</taxon>
        <taxon>Sphingomonadaceae</taxon>
        <taxon>Sphingomonas</taxon>
    </lineage>
</organism>
<sequence length="89" mass="9999">MLFSPLLKAGAMDLLPIDSASFQAPRPVRRPARAAEPESDVHYFRRRAEQERRLAMAALDPQARARHRELAERYAGLVAAMIEAEDKLG</sequence>
<reference evidence="2" key="1">
    <citation type="journal article" date="2019" name="Int. J. Syst. Evol. Microbiol.">
        <title>The Global Catalogue of Microorganisms (GCM) 10K type strain sequencing project: providing services to taxonomists for standard genome sequencing and annotation.</title>
        <authorList>
            <consortium name="The Broad Institute Genomics Platform"/>
            <consortium name="The Broad Institute Genome Sequencing Center for Infectious Disease"/>
            <person name="Wu L."/>
            <person name="Ma J."/>
        </authorList>
    </citation>
    <scope>NUCLEOTIDE SEQUENCE [LARGE SCALE GENOMIC DNA]</scope>
    <source>
        <strain evidence="2">NBRC 102146</strain>
    </source>
</reference>
<protein>
    <submittedName>
        <fullName evidence="1">Uncharacterized protein</fullName>
    </submittedName>
</protein>